<keyword evidence="2" id="KW-1185">Reference proteome</keyword>
<evidence type="ECO:0000313" key="2">
    <source>
        <dbReference type="Proteomes" id="UP000700732"/>
    </source>
</evidence>
<dbReference type="Gene3D" id="3.40.470.10">
    <property type="entry name" value="Uracil-DNA glycosylase-like domain"/>
    <property type="match status" value="1"/>
</dbReference>
<dbReference type="InterPro" id="IPR036895">
    <property type="entry name" value="Uracil-DNA_glycosylase-like_sf"/>
</dbReference>
<sequence length="178" mass="20599">MACPHKFQEYLTLEQLDFEPTTLIVGTFNPAWPAGNYAQWFYGRTNNNYFWDVLPRLYQADLNLRPGTVASWKQFCADKKIALTDMISSINDADQGVQLHNDKLANYTDAALATTFADFTFTDIVKLLRQHPTIKYVYLTRKPGISLFDDQWMLVENYGIEHGLHVRNLLTPSKYAFY</sequence>
<comment type="caution">
    <text evidence="1">The sequence shown here is derived from an EMBL/GenBank/DDBJ whole genome shotgun (WGS) entry which is preliminary data.</text>
</comment>
<accession>A0ABR6WFH8</accession>
<dbReference type="RefSeq" id="WP_186742576.1">
    <property type="nucleotide sequence ID" value="NZ_VFIA01000112.1"/>
</dbReference>
<name>A0ABR6WFH8_9BACT</name>
<dbReference type="Proteomes" id="UP000700732">
    <property type="component" value="Unassembled WGS sequence"/>
</dbReference>
<gene>
    <name evidence="1" type="ORF">FH603_5836</name>
</gene>
<organism evidence="1 2">
    <name type="scientific">Spirosoma utsteinense</name>
    <dbReference type="NCBI Taxonomy" id="2585773"/>
    <lineage>
        <taxon>Bacteria</taxon>
        <taxon>Pseudomonadati</taxon>
        <taxon>Bacteroidota</taxon>
        <taxon>Cytophagia</taxon>
        <taxon>Cytophagales</taxon>
        <taxon>Cytophagaceae</taxon>
        <taxon>Spirosoma</taxon>
    </lineage>
</organism>
<protein>
    <recommendedName>
        <fullName evidence="3">DNA glycosylase</fullName>
    </recommendedName>
</protein>
<evidence type="ECO:0000313" key="1">
    <source>
        <dbReference type="EMBL" id="MBC3795300.1"/>
    </source>
</evidence>
<reference evidence="1 2" key="1">
    <citation type="submission" date="2019-06" db="EMBL/GenBank/DDBJ databases">
        <title>Spirosoma utsteinense sp. nov. isolated from Antarctic ice-free soils.</title>
        <authorList>
            <person name="Tahon G."/>
        </authorList>
    </citation>
    <scope>NUCLEOTIDE SEQUENCE [LARGE SCALE GENOMIC DNA]</scope>
    <source>
        <strain evidence="1 2">LMG 31447</strain>
    </source>
</reference>
<evidence type="ECO:0008006" key="3">
    <source>
        <dbReference type="Google" id="ProtNLM"/>
    </source>
</evidence>
<proteinExistence type="predicted"/>
<dbReference type="EMBL" id="VFIA01000112">
    <property type="protein sequence ID" value="MBC3795300.1"/>
    <property type="molecule type" value="Genomic_DNA"/>
</dbReference>